<accession>A0A7Y9DS35</accession>
<dbReference type="Proteomes" id="UP000535890">
    <property type="component" value="Unassembled WGS sequence"/>
</dbReference>
<evidence type="ECO:0000259" key="1">
    <source>
        <dbReference type="Pfam" id="PF13601"/>
    </source>
</evidence>
<keyword evidence="2" id="KW-0238">DNA-binding</keyword>
<dbReference type="Pfam" id="PF13601">
    <property type="entry name" value="HTH_34"/>
    <property type="match status" value="1"/>
</dbReference>
<name>A0A7Y9DS35_9PSEU</name>
<protein>
    <submittedName>
        <fullName evidence="2">DNA-binding MarR family transcriptional regulator</fullName>
    </submittedName>
</protein>
<comment type="caution">
    <text evidence="2">The sequence shown here is derived from an EMBL/GenBank/DDBJ whole genome shotgun (WGS) entry which is preliminary data.</text>
</comment>
<sequence>MTVARFDDLIHPATRLSLVATLAAVDWAEFAYLKEGLGLSDSALSKQLTTLEDAGYVITERRLDGSRHKLRARLSDAGRDAFEGHVAALQEIVDGAGSSLQVAQSRRDDTSI</sequence>
<evidence type="ECO:0000313" key="3">
    <source>
        <dbReference type="Proteomes" id="UP000535890"/>
    </source>
</evidence>
<dbReference type="GO" id="GO:0003677">
    <property type="term" value="F:DNA binding"/>
    <property type="evidence" value="ECO:0007669"/>
    <property type="project" value="UniProtKB-KW"/>
</dbReference>
<evidence type="ECO:0000313" key="2">
    <source>
        <dbReference type="EMBL" id="NYD34497.1"/>
    </source>
</evidence>
<dbReference type="EMBL" id="JACCBN010000001">
    <property type="protein sequence ID" value="NYD34497.1"/>
    <property type="molecule type" value="Genomic_DNA"/>
</dbReference>
<dbReference type="Gene3D" id="1.10.10.10">
    <property type="entry name" value="Winged helix-like DNA-binding domain superfamily/Winged helix DNA-binding domain"/>
    <property type="match status" value="1"/>
</dbReference>
<feature type="domain" description="Winged helix DNA-binding" evidence="1">
    <location>
        <begin position="15"/>
        <end position="93"/>
    </location>
</feature>
<keyword evidence="3" id="KW-1185">Reference proteome</keyword>
<reference evidence="2 3" key="1">
    <citation type="submission" date="2020-07" db="EMBL/GenBank/DDBJ databases">
        <title>Sequencing the genomes of 1000 actinobacteria strains.</title>
        <authorList>
            <person name="Klenk H.-P."/>
        </authorList>
    </citation>
    <scope>NUCLEOTIDE SEQUENCE [LARGE SCALE GENOMIC DNA]</scope>
    <source>
        <strain evidence="2 3">DSM 45772</strain>
    </source>
</reference>
<dbReference type="PANTHER" id="PTHR37318">
    <property type="entry name" value="BSL7504 PROTEIN"/>
    <property type="match status" value="1"/>
</dbReference>
<gene>
    <name evidence="2" type="ORF">BJ983_000599</name>
</gene>
<proteinExistence type="predicted"/>
<organism evidence="2 3">
    <name type="scientific">Actinomycetospora corticicola</name>
    <dbReference type="NCBI Taxonomy" id="663602"/>
    <lineage>
        <taxon>Bacteria</taxon>
        <taxon>Bacillati</taxon>
        <taxon>Actinomycetota</taxon>
        <taxon>Actinomycetes</taxon>
        <taxon>Pseudonocardiales</taxon>
        <taxon>Pseudonocardiaceae</taxon>
        <taxon>Actinomycetospora</taxon>
    </lineage>
</organism>
<dbReference type="RefSeq" id="WP_179792439.1">
    <property type="nucleotide sequence ID" value="NZ_BAABHP010000018.1"/>
</dbReference>
<dbReference type="InterPro" id="IPR036390">
    <property type="entry name" value="WH_DNA-bd_sf"/>
</dbReference>
<dbReference type="InterPro" id="IPR027395">
    <property type="entry name" value="WH_DNA-bd_dom"/>
</dbReference>
<dbReference type="SUPFAM" id="SSF46785">
    <property type="entry name" value="Winged helix' DNA-binding domain"/>
    <property type="match status" value="1"/>
</dbReference>
<dbReference type="AlphaFoldDB" id="A0A7Y9DS35"/>
<dbReference type="PANTHER" id="PTHR37318:SF1">
    <property type="entry name" value="BSL7504 PROTEIN"/>
    <property type="match status" value="1"/>
</dbReference>
<dbReference type="InterPro" id="IPR036388">
    <property type="entry name" value="WH-like_DNA-bd_sf"/>
</dbReference>